<comment type="function">
    <text evidence="6">Methyltransferase required for the conversion of demethylmenaquinol (DMKH2) to menaquinol (MKH2) and the conversion of 2-polyprenyl-6-methoxy-1,4-benzoquinol (DDMQH2) to 2-polyprenyl-3-methyl-6-methoxy-1,4-benzoquinol (DMQH2).</text>
</comment>
<keyword evidence="1 6" id="KW-0474">Menaquinone biosynthesis</keyword>
<dbReference type="Pfam" id="PF01209">
    <property type="entry name" value="Ubie_methyltran"/>
    <property type="match status" value="1"/>
</dbReference>
<feature type="binding site" evidence="6">
    <location>
        <position position="108"/>
    </location>
    <ligand>
        <name>S-adenosyl-L-methionine</name>
        <dbReference type="ChEBI" id="CHEBI:59789"/>
    </ligand>
</feature>
<dbReference type="UniPathway" id="UPA00232"/>
<keyword evidence="5 6" id="KW-0949">S-adenosyl-L-methionine</keyword>
<feature type="binding site" evidence="6">
    <location>
        <begin position="136"/>
        <end position="137"/>
    </location>
    <ligand>
        <name>S-adenosyl-L-methionine</name>
        <dbReference type="ChEBI" id="CHEBI:59789"/>
    </ligand>
</feature>
<evidence type="ECO:0000256" key="4">
    <source>
        <dbReference type="ARBA" id="ARBA00022688"/>
    </source>
</evidence>
<dbReference type="GO" id="GO:0009060">
    <property type="term" value="P:aerobic respiration"/>
    <property type="evidence" value="ECO:0007669"/>
    <property type="project" value="UniProtKB-UniRule"/>
</dbReference>
<dbReference type="EC" id="2.1.1.163" evidence="6"/>
<evidence type="ECO:0000256" key="3">
    <source>
        <dbReference type="ARBA" id="ARBA00022679"/>
    </source>
</evidence>
<name>A0A0T7DMK6_9VIBR</name>
<dbReference type="GO" id="GO:0009234">
    <property type="term" value="P:menaquinone biosynthetic process"/>
    <property type="evidence" value="ECO:0007669"/>
    <property type="project" value="UniProtKB-UniRule"/>
</dbReference>
<dbReference type="InterPro" id="IPR029063">
    <property type="entry name" value="SAM-dependent_MTases_sf"/>
</dbReference>
<evidence type="ECO:0000256" key="6">
    <source>
        <dbReference type="HAMAP-Rule" id="MF_01813"/>
    </source>
</evidence>
<evidence type="ECO:0000256" key="5">
    <source>
        <dbReference type="ARBA" id="ARBA00022691"/>
    </source>
</evidence>
<dbReference type="HAMAP" id="MF_01813">
    <property type="entry name" value="MenG_UbiE_methyltr"/>
    <property type="match status" value="1"/>
</dbReference>
<evidence type="ECO:0000313" key="9">
    <source>
        <dbReference type="Proteomes" id="UP000049077"/>
    </source>
</evidence>
<keyword evidence="3 6" id="KW-0808">Transferase</keyword>
<dbReference type="Gene3D" id="3.40.50.150">
    <property type="entry name" value="Vaccinia Virus protein VP39"/>
    <property type="match status" value="1"/>
</dbReference>
<keyword evidence="4 6" id="KW-0831">Ubiquinone biosynthesis</keyword>
<gene>
    <name evidence="6 8" type="primary">ubiE</name>
    <name evidence="7" type="ORF">VCR4J5_1470187</name>
    <name evidence="8" type="ORF">VCR5J5_730017</name>
</gene>
<dbReference type="GO" id="GO:0043770">
    <property type="term" value="F:demethylmenaquinone methyltransferase activity"/>
    <property type="evidence" value="ECO:0007669"/>
    <property type="project" value="UniProtKB-UniRule"/>
</dbReference>
<dbReference type="CDD" id="cd02440">
    <property type="entry name" value="AdoMet_MTases"/>
    <property type="match status" value="1"/>
</dbReference>
<feature type="binding site" evidence="6">
    <location>
        <position position="153"/>
    </location>
    <ligand>
        <name>S-adenosyl-L-methionine</name>
        <dbReference type="ChEBI" id="CHEBI:59789"/>
    </ligand>
</feature>
<comment type="caution">
    <text evidence="8">The sequence shown here is derived from an EMBL/GenBank/DDBJ whole genome shotgun (WGS) entry which is preliminary data.</text>
</comment>
<accession>A0A0T7DMK6</accession>
<comment type="pathway">
    <text evidence="6">Quinol/quinone metabolism; menaquinone biosynthesis; menaquinol from 1,4-dihydroxy-2-naphthoate: step 2/2.</text>
</comment>
<protein>
    <recommendedName>
        <fullName evidence="6">Ubiquinone/menaquinone biosynthesis C-methyltransferase UbiE</fullName>
        <ecNumber evidence="6">2.1.1.163</ecNumber>
        <ecNumber evidence="6">2.1.1.201</ecNumber>
    </recommendedName>
    <alternativeName>
        <fullName evidence="6">2-methoxy-6-polyprenyl-1,4-benzoquinol methylase</fullName>
    </alternativeName>
    <alternativeName>
        <fullName evidence="6">Demethylmenaquinone methyltransferase</fullName>
    </alternativeName>
</protein>
<dbReference type="Proteomes" id="UP000049077">
    <property type="component" value="Unassembled WGS sequence"/>
</dbReference>
<dbReference type="EMBL" id="CCJV01000137">
    <property type="protein sequence ID" value="CDT59933.1"/>
    <property type="molecule type" value="Genomic_DNA"/>
</dbReference>
<organism evidence="8 10">
    <name type="scientific">Vibrio crassostreae</name>
    <dbReference type="NCBI Taxonomy" id="246167"/>
    <lineage>
        <taxon>Bacteria</taxon>
        <taxon>Pseudomonadati</taxon>
        <taxon>Pseudomonadota</taxon>
        <taxon>Gammaproteobacteria</taxon>
        <taxon>Vibrionales</taxon>
        <taxon>Vibrionaceae</taxon>
        <taxon>Vibrio</taxon>
    </lineage>
</organism>
<reference evidence="8 9" key="1">
    <citation type="submission" date="2014-06" db="EMBL/GenBank/DDBJ databases">
        <authorList>
            <person name="Le Roux F."/>
        </authorList>
    </citation>
    <scope>NUCLEOTIDE SEQUENCE</scope>
    <source>
        <strain evidence="7 9">J5-4</strain>
        <strain evidence="8">J5-5</strain>
    </source>
</reference>
<reference evidence="10" key="2">
    <citation type="submission" date="2014-06" db="EMBL/GenBank/DDBJ databases">
        <authorList>
            <person name="Le Roux Frederique"/>
        </authorList>
    </citation>
    <scope>NUCLEOTIDE SEQUENCE [LARGE SCALE GENOMIC DNA]</scope>
    <source>
        <strain evidence="10">J5-5</strain>
    </source>
</reference>
<dbReference type="GO" id="GO:0032259">
    <property type="term" value="P:methylation"/>
    <property type="evidence" value="ECO:0007669"/>
    <property type="project" value="UniProtKB-KW"/>
</dbReference>
<dbReference type="SUPFAM" id="SSF53335">
    <property type="entry name" value="S-adenosyl-L-methionine-dependent methyltransferases"/>
    <property type="match status" value="1"/>
</dbReference>
<dbReference type="AlphaFoldDB" id="A0A0T7DMK6"/>
<dbReference type="GO" id="GO:0008425">
    <property type="term" value="F:2-methoxy-6-polyprenyl-1,4-benzoquinol methyltransferase activity"/>
    <property type="evidence" value="ECO:0007669"/>
    <property type="project" value="UniProtKB-UniRule"/>
</dbReference>
<dbReference type="NCBIfam" id="TIGR01934">
    <property type="entry name" value="MenG_MenH_UbiE"/>
    <property type="match status" value="1"/>
</dbReference>
<dbReference type="PROSITE" id="PS01183">
    <property type="entry name" value="UBIE_1"/>
    <property type="match status" value="1"/>
</dbReference>
<dbReference type="PROSITE" id="PS51608">
    <property type="entry name" value="SAM_MT_UBIE"/>
    <property type="match status" value="1"/>
</dbReference>
<evidence type="ECO:0000313" key="7">
    <source>
        <dbReference type="EMBL" id="CDT07034.1"/>
    </source>
</evidence>
<dbReference type="InterPro" id="IPR004033">
    <property type="entry name" value="UbiE/COQ5_MeTrFase"/>
</dbReference>
<evidence type="ECO:0000256" key="1">
    <source>
        <dbReference type="ARBA" id="ARBA00022428"/>
    </source>
</evidence>
<dbReference type="PROSITE" id="PS01184">
    <property type="entry name" value="UBIE_2"/>
    <property type="match status" value="1"/>
</dbReference>
<dbReference type="FunFam" id="3.40.50.150:FF:000014">
    <property type="entry name" value="Ubiquinone/menaquinone biosynthesis C-methyltransferase UbiE"/>
    <property type="match status" value="1"/>
</dbReference>
<comment type="similarity">
    <text evidence="6">Belongs to the class I-like SAM-binding methyltransferase superfamily. MenG/UbiE family.</text>
</comment>
<evidence type="ECO:0000313" key="10">
    <source>
        <dbReference type="Proteomes" id="UP000049495"/>
    </source>
</evidence>
<comment type="catalytic activity">
    <reaction evidence="6">
        <text>a 2-methoxy-6-(all-trans-polyprenyl)benzene-1,4-diol + S-adenosyl-L-methionine = a 5-methoxy-2-methyl-3-(all-trans-polyprenyl)benzene-1,4-diol + S-adenosyl-L-homocysteine + H(+)</text>
        <dbReference type="Rhea" id="RHEA:28286"/>
        <dbReference type="Rhea" id="RHEA-COMP:10858"/>
        <dbReference type="Rhea" id="RHEA-COMP:10859"/>
        <dbReference type="ChEBI" id="CHEBI:15378"/>
        <dbReference type="ChEBI" id="CHEBI:57856"/>
        <dbReference type="ChEBI" id="CHEBI:59789"/>
        <dbReference type="ChEBI" id="CHEBI:84166"/>
        <dbReference type="ChEBI" id="CHEBI:84167"/>
        <dbReference type="EC" id="2.1.1.201"/>
    </reaction>
</comment>
<evidence type="ECO:0000313" key="8">
    <source>
        <dbReference type="EMBL" id="CDT59933.1"/>
    </source>
</evidence>
<dbReference type="PANTHER" id="PTHR43591">
    <property type="entry name" value="METHYLTRANSFERASE"/>
    <property type="match status" value="1"/>
</dbReference>
<comment type="pathway">
    <text evidence="6">Cofactor biosynthesis; ubiquinone biosynthesis.</text>
</comment>
<keyword evidence="2 6" id="KW-0489">Methyltransferase</keyword>
<evidence type="ECO:0000256" key="2">
    <source>
        <dbReference type="ARBA" id="ARBA00022603"/>
    </source>
</evidence>
<dbReference type="EC" id="2.1.1.201" evidence="6"/>
<dbReference type="PANTHER" id="PTHR43591:SF24">
    <property type="entry name" value="2-METHOXY-6-POLYPRENYL-1,4-BENZOQUINOL METHYLASE, MITOCHONDRIAL"/>
    <property type="match status" value="1"/>
</dbReference>
<dbReference type="Proteomes" id="UP000049495">
    <property type="component" value="Unassembled WGS sequence"/>
</dbReference>
<dbReference type="NCBIfam" id="NF001244">
    <property type="entry name" value="PRK00216.1-5"/>
    <property type="match status" value="1"/>
</dbReference>
<dbReference type="InterPro" id="IPR023576">
    <property type="entry name" value="UbiE/COQ5_MeTrFase_CS"/>
</dbReference>
<dbReference type="EMBL" id="CCJX01000054">
    <property type="protein sequence ID" value="CDT07034.1"/>
    <property type="molecule type" value="Genomic_DNA"/>
</dbReference>
<proteinExistence type="inferred from homology"/>
<feature type="binding site" evidence="6">
    <location>
        <position position="87"/>
    </location>
    <ligand>
        <name>S-adenosyl-L-methionine</name>
        <dbReference type="ChEBI" id="CHEBI:59789"/>
    </ligand>
</feature>
<dbReference type="UniPathway" id="UPA00079">
    <property type="reaction ID" value="UER00169"/>
</dbReference>
<keyword evidence="9" id="KW-1185">Reference proteome</keyword>
<keyword evidence="8" id="KW-0830">Ubiquinone</keyword>
<dbReference type="NCBIfam" id="NF001240">
    <property type="entry name" value="PRK00216.1-1"/>
    <property type="match status" value="1"/>
</dbReference>
<comment type="catalytic activity">
    <reaction evidence="6">
        <text>a 2-demethylmenaquinol + S-adenosyl-L-methionine = a menaquinol + S-adenosyl-L-homocysteine + H(+)</text>
        <dbReference type="Rhea" id="RHEA:42640"/>
        <dbReference type="Rhea" id="RHEA-COMP:9539"/>
        <dbReference type="Rhea" id="RHEA-COMP:9563"/>
        <dbReference type="ChEBI" id="CHEBI:15378"/>
        <dbReference type="ChEBI" id="CHEBI:18151"/>
        <dbReference type="ChEBI" id="CHEBI:55437"/>
        <dbReference type="ChEBI" id="CHEBI:57856"/>
        <dbReference type="ChEBI" id="CHEBI:59789"/>
        <dbReference type="EC" id="2.1.1.163"/>
    </reaction>
</comment>
<sequence>MVDNSIMDTSVQTNSAVESETTHFGFETVAKDEKVAKVAEVFHSVAAKYDIMNDLMSGGVHRLWKRFTIDCSGVRPGQRILDLGGGTGDLTAKFSRIVGEKGHVVLADINNSMLNVGRDKLRDSGIVGNVHYVQANAEELPFPDNYFDCITISFCLRNVTDKDQALRSMYRVLKPGGRLLVLEFSKPVLEPLSKVYDAYSFHLLPKMGELIANDADSYRYLAESIRMHPNQETLEGMMQEAGFENTKYFNLTGGIVALHRGYKF</sequence>